<proteinExistence type="predicted"/>
<evidence type="ECO:0000313" key="2">
    <source>
        <dbReference type="EMBL" id="KNC29206.1"/>
    </source>
</evidence>
<dbReference type="Proteomes" id="UP000037069">
    <property type="component" value="Unassembled WGS sequence"/>
</dbReference>
<reference evidence="2 3" key="1">
    <citation type="journal article" date="2015" name="Nat. Commun.">
        <title>Lucilia cuprina genome unlocks parasitic fly biology to underpin future interventions.</title>
        <authorList>
            <person name="Anstead C.A."/>
            <person name="Korhonen P.K."/>
            <person name="Young N.D."/>
            <person name="Hall R.S."/>
            <person name="Jex A.R."/>
            <person name="Murali S.C."/>
            <person name="Hughes D.S."/>
            <person name="Lee S.F."/>
            <person name="Perry T."/>
            <person name="Stroehlein A.J."/>
            <person name="Ansell B.R."/>
            <person name="Breugelmans B."/>
            <person name="Hofmann A."/>
            <person name="Qu J."/>
            <person name="Dugan S."/>
            <person name="Lee S.L."/>
            <person name="Chao H."/>
            <person name="Dinh H."/>
            <person name="Han Y."/>
            <person name="Doddapaneni H.V."/>
            <person name="Worley K.C."/>
            <person name="Muzny D.M."/>
            <person name="Ioannidis P."/>
            <person name="Waterhouse R.M."/>
            <person name="Zdobnov E.M."/>
            <person name="James P.J."/>
            <person name="Bagnall N.H."/>
            <person name="Kotze A.C."/>
            <person name="Gibbs R.A."/>
            <person name="Richards S."/>
            <person name="Batterham P."/>
            <person name="Gasser R.B."/>
        </authorList>
    </citation>
    <scope>NUCLEOTIDE SEQUENCE [LARGE SCALE GENOMIC DNA]</scope>
    <source>
        <strain evidence="2 3">LS</strain>
        <tissue evidence="2">Full body</tissue>
    </source>
</reference>
<dbReference type="AlphaFoldDB" id="A0A0L0CAC4"/>
<organism evidence="2 3">
    <name type="scientific">Lucilia cuprina</name>
    <name type="common">Green bottle fly</name>
    <name type="synonym">Australian sheep blowfly</name>
    <dbReference type="NCBI Taxonomy" id="7375"/>
    <lineage>
        <taxon>Eukaryota</taxon>
        <taxon>Metazoa</taxon>
        <taxon>Ecdysozoa</taxon>
        <taxon>Arthropoda</taxon>
        <taxon>Hexapoda</taxon>
        <taxon>Insecta</taxon>
        <taxon>Pterygota</taxon>
        <taxon>Neoptera</taxon>
        <taxon>Endopterygota</taxon>
        <taxon>Diptera</taxon>
        <taxon>Brachycera</taxon>
        <taxon>Muscomorpha</taxon>
        <taxon>Oestroidea</taxon>
        <taxon>Calliphoridae</taxon>
        <taxon>Luciliinae</taxon>
        <taxon>Lucilia</taxon>
    </lineage>
</organism>
<dbReference type="EMBL" id="JRES01000681">
    <property type="protein sequence ID" value="KNC29206.1"/>
    <property type="molecule type" value="Genomic_DNA"/>
</dbReference>
<comment type="caution">
    <text evidence="2">The sequence shown here is derived from an EMBL/GenBank/DDBJ whole genome shotgun (WGS) entry which is preliminary data.</text>
</comment>
<evidence type="ECO:0000313" key="3">
    <source>
        <dbReference type="Proteomes" id="UP000037069"/>
    </source>
</evidence>
<feature type="chain" id="PRO_5005535788" evidence="1">
    <location>
        <begin position="19"/>
        <end position="123"/>
    </location>
</feature>
<keyword evidence="3" id="KW-1185">Reference proteome</keyword>
<sequence>MFKFLIVLLLAIIAYASAKPHLLTTGVNYAVAPALVTPVVAAAAVHHPVVAATAVHTPVIAAPAFAAPAYYPHYATASYATYPSYAVYPHLGGAAYYVRQRCQTKKDNLTVQKNSLPLHKEKA</sequence>
<gene>
    <name evidence="2" type="ORF">FF38_01411</name>
</gene>
<feature type="signal peptide" evidence="1">
    <location>
        <begin position="1"/>
        <end position="18"/>
    </location>
</feature>
<evidence type="ECO:0000256" key="1">
    <source>
        <dbReference type="SAM" id="SignalP"/>
    </source>
</evidence>
<name>A0A0L0CAC4_LUCCU</name>
<protein>
    <submittedName>
        <fullName evidence="2">Uncharacterized protein</fullName>
    </submittedName>
</protein>
<accession>A0A0L0CAC4</accession>
<keyword evidence="1" id="KW-0732">Signal</keyword>